<dbReference type="InterPro" id="IPR001466">
    <property type="entry name" value="Beta-lactam-related"/>
</dbReference>
<accession>A0A917N1M9</accession>
<dbReference type="EMBL" id="BMDO01000005">
    <property type="protein sequence ID" value="GGI51018.1"/>
    <property type="molecule type" value="Genomic_DNA"/>
</dbReference>
<dbReference type="AlphaFoldDB" id="A0A917N1M9"/>
<protein>
    <submittedName>
        <fullName evidence="2">D-Ala-D-Ala carboxypeptidase</fullName>
    </submittedName>
</protein>
<evidence type="ECO:0000259" key="1">
    <source>
        <dbReference type="Pfam" id="PF00144"/>
    </source>
</evidence>
<keyword evidence="2" id="KW-0378">Hydrolase</keyword>
<evidence type="ECO:0000313" key="2">
    <source>
        <dbReference type="EMBL" id="GGI51018.1"/>
    </source>
</evidence>
<feature type="domain" description="Beta-lactamase-related" evidence="1">
    <location>
        <begin position="16"/>
        <end position="302"/>
    </location>
</feature>
<gene>
    <name evidence="2" type="ORF">GCM10011425_22300</name>
</gene>
<proteinExistence type="predicted"/>
<evidence type="ECO:0000313" key="3">
    <source>
        <dbReference type="Proteomes" id="UP000662074"/>
    </source>
</evidence>
<organism evidence="2 3">
    <name type="scientific">Mucilaginibacter galii</name>
    <dbReference type="NCBI Taxonomy" id="2005073"/>
    <lineage>
        <taxon>Bacteria</taxon>
        <taxon>Pseudomonadati</taxon>
        <taxon>Bacteroidota</taxon>
        <taxon>Sphingobacteriia</taxon>
        <taxon>Sphingobacteriales</taxon>
        <taxon>Sphingobacteriaceae</taxon>
        <taxon>Mucilaginibacter</taxon>
    </lineage>
</organism>
<keyword evidence="2" id="KW-0645">Protease</keyword>
<reference evidence="2" key="1">
    <citation type="journal article" date="2014" name="Int. J. Syst. Evol. Microbiol.">
        <title>Complete genome sequence of Corynebacterium casei LMG S-19264T (=DSM 44701T), isolated from a smear-ripened cheese.</title>
        <authorList>
            <consortium name="US DOE Joint Genome Institute (JGI-PGF)"/>
            <person name="Walter F."/>
            <person name="Albersmeier A."/>
            <person name="Kalinowski J."/>
            <person name="Ruckert C."/>
        </authorList>
    </citation>
    <scope>NUCLEOTIDE SEQUENCE</scope>
    <source>
        <strain evidence="2">CCM 8711</strain>
    </source>
</reference>
<name>A0A917N1M9_9SPHI</name>
<dbReference type="PANTHER" id="PTHR46825:SF9">
    <property type="entry name" value="BETA-LACTAMASE-RELATED DOMAIN-CONTAINING PROTEIN"/>
    <property type="match status" value="1"/>
</dbReference>
<keyword evidence="3" id="KW-1185">Reference proteome</keyword>
<keyword evidence="2" id="KW-0121">Carboxypeptidase</keyword>
<dbReference type="GO" id="GO:0004180">
    <property type="term" value="F:carboxypeptidase activity"/>
    <property type="evidence" value="ECO:0007669"/>
    <property type="project" value="UniProtKB-KW"/>
</dbReference>
<dbReference type="InterPro" id="IPR050491">
    <property type="entry name" value="AmpC-like"/>
</dbReference>
<comment type="caution">
    <text evidence="2">The sequence shown here is derived from an EMBL/GenBank/DDBJ whole genome shotgun (WGS) entry which is preliminary data.</text>
</comment>
<reference evidence="2" key="2">
    <citation type="submission" date="2020-09" db="EMBL/GenBank/DDBJ databases">
        <authorList>
            <person name="Sun Q."/>
            <person name="Sedlacek I."/>
        </authorList>
    </citation>
    <scope>NUCLEOTIDE SEQUENCE</scope>
    <source>
        <strain evidence="2">CCM 8711</strain>
    </source>
</reference>
<dbReference type="Gene3D" id="3.40.710.10">
    <property type="entry name" value="DD-peptidase/beta-lactamase superfamily"/>
    <property type="match status" value="1"/>
</dbReference>
<dbReference type="SUPFAM" id="SSF56601">
    <property type="entry name" value="beta-lactamase/transpeptidase-like"/>
    <property type="match status" value="1"/>
</dbReference>
<dbReference type="Proteomes" id="UP000662074">
    <property type="component" value="Unassembled WGS sequence"/>
</dbReference>
<dbReference type="PANTHER" id="PTHR46825">
    <property type="entry name" value="D-ALANYL-D-ALANINE-CARBOXYPEPTIDASE/ENDOPEPTIDASE AMPH"/>
    <property type="match status" value="1"/>
</dbReference>
<dbReference type="InterPro" id="IPR012338">
    <property type="entry name" value="Beta-lactam/transpept-like"/>
</dbReference>
<sequence length="412" mass="45424">MDSLFDVLETNNKAMMSIAITRKGQPLYSRAIGYSWYGPVKTQANTKTKYRIGSISKVFTAVMIFQLIEEGKLQLTTPLSKYYPTVPNAARITIAQMLNHSSGIHSFTADSGYTSWLTQKVTPATLLSKMMPAEFEPGTQHKYSNSNFVLLGYIIEKLEKKPYAATLKNRITGKIGLKDTYYGGKIVAANNEAYSYNWQGNWAPDTETDMSIPGGAGALVSTPADLDKFMEALFAGKLVSRASLTQMKTVEKGFGMNLFVFPFKGHTAYGHDGGIDGFRSQAAYFPADSIAIAYTANGVNTNLNNILIGVLSIVFNTPYTVPDFKTTLYKTEELDKYLGVYASTQIPLKITITKKDVVLVAQATGQSAFDLDAVAKHQFKFDPAGIEMVFDPINSQMTLKQAGREFLFTKEK</sequence>
<dbReference type="Pfam" id="PF00144">
    <property type="entry name" value="Beta-lactamase"/>
    <property type="match status" value="1"/>
</dbReference>